<reference evidence="2 3" key="1">
    <citation type="submission" date="2013-02" db="EMBL/GenBank/DDBJ databases">
        <title>The Genome Sequence of Plasmodium vinckei petteri CR.</title>
        <authorList>
            <consortium name="The Broad Institute Genome Sequencing Platform"/>
            <consortium name="The Broad Institute Genome Sequencing Center for Infectious Disease"/>
            <person name="Neafsey D."/>
            <person name="Cheeseman I."/>
            <person name="Volkman S."/>
            <person name="Adams J."/>
            <person name="Walker B."/>
            <person name="Young S.K."/>
            <person name="Zeng Q."/>
            <person name="Gargeya S."/>
            <person name="Fitzgerald M."/>
            <person name="Haas B."/>
            <person name="Abouelleil A."/>
            <person name="Alvarado L."/>
            <person name="Arachchi H.M."/>
            <person name="Berlin A.M."/>
            <person name="Chapman S.B."/>
            <person name="Dewar J."/>
            <person name="Goldberg J."/>
            <person name="Griggs A."/>
            <person name="Gujja S."/>
            <person name="Hansen M."/>
            <person name="Howarth C."/>
            <person name="Imamovic A."/>
            <person name="Larimer J."/>
            <person name="McCowan C."/>
            <person name="Murphy C."/>
            <person name="Neiman D."/>
            <person name="Pearson M."/>
            <person name="Priest M."/>
            <person name="Roberts A."/>
            <person name="Saif S."/>
            <person name="Shea T."/>
            <person name="Sisk P."/>
            <person name="Sykes S."/>
            <person name="Wortman J."/>
            <person name="Nusbaum C."/>
            <person name="Birren B."/>
        </authorList>
    </citation>
    <scope>NUCLEOTIDE SEQUENCE [LARGE SCALE GENOMIC DNA]</scope>
    <source>
        <strain evidence="2 3">CR</strain>
    </source>
</reference>
<organism evidence="2 3">
    <name type="scientific">Plasmodium vinckei petteri</name>
    <dbReference type="NCBI Taxonomy" id="138298"/>
    <lineage>
        <taxon>Eukaryota</taxon>
        <taxon>Sar</taxon>
        <taxon>Alveolata</taxon>
        <taxon>Apicomplexa</taxon>
        <taxon>Aconoidasida</taxon>
        <taxon>Haemosporida</taxon>
        <taxon>Plasmodiidae</taxon>
        <taxon>Plasmodium</taxon>
        <taxon>Plasmodium (Vinckeia)</taxon>
    </lineage>
</organism>
<dbReference type="AlphaFoldDB" id="W7ALM2"/>
<name>W7ALM2_PLAVN</name>
<dbReference type="InterPro" id="IPR010882">
    <property type="entry name" value="PCEMA1"/>
</dbReference>
<accession>W7ALM2</accession>
<feature type="compositionally biased region" description="Acidic residues" evidence="1">
    <location>
        <begin position="156"/>
        <end position="173"/>
    </location>
</feature>
<dbReference type="Pfam" id="PF07418">
    <property type="entry name" value="PCEMA1"/>
    <property type="match status" value="1"/>
</dbReference>
<evidence type="ECO:0000313" key="2">
    <source>
        <dbReference type="EMBL" id="EUD69654.1"/>
    </source>
</evidence>
<proteinExistence type="predicted"/>
<evidence type="ECO:0000256" key="1">
    <source>
        <dbReference type="SAM" id="MobiDB-lite"/>
    </source>
</evidence>
<protein>
    <recommendedName>
        <fullName evidence="4">Erythrocyte membrane antigen 1</fullName>
    </recommendedName>
</protein>
<dbReference type="Proteomes" id="UP000030659">
    <property type="component" value="Unassembled WGS sequence"/>
</dbReference>
<feature type="region of interest" description="Disordered" evidence="1">
    <location>
        <begin position="107"/>
        <end position="173"/>
    </location>
</feature>
<sequence length="173" mass="20045">MFGFRFPFCIKKTKKSHKTTDEPDKIKDDYDPDIPNIKFIDEFSPKIIEIYKGQTDGIIIDKVTGFSRRENNSSVSGWYIRPYEEDYEDMIKANFILYREYYERKQQNAHKQHRGPPPKLSTTNEEISSTLPKDDADALNGDEELDVEVASYLGDGENDGEGEENENEDDAEE</sequence>
<feature type="compositionally biased region" description="Basic residues" evidence="1">
    <location>
        <begin position="107"/>
        <end position="116"/>
    </location>
</feature>
<evidence type="ECO:0000313" key="3">
    <source>
        <dbReference type="Proteomes" id="UP000030659"/>
    </source>
</evidence>
<gene>
    <name evidence="2" type="ORF">YYG_05129</name>
</gene>
<dbReference type="EMBL" id="KI965415">
    <property type="protein sequence ID" value="EUD69654.1"/>
    <property type="molecule type" value="Genomic_DNA"/>
</dbReference>
<feature type="compositionally biased region" description="Polar residues" evidence="1">
    <location>
        <begin position="120"/>
        <end position="131"/>
    </location>
</feature>
<evidence type="ECO:0008006" key="4">
    <source>
        <dbReference type="Google" id="ProtNLM"/>
    </source>
</evidence>